<sequence>MKSQSFHIAEISPVLLRPNVGVYRKPPRSKRNQESDYLERFDHHTLFYDLFEDYNGVVFSGPPLRNLLDIIKIANIELYGQEVHQKDAFADGWKTQRSKVTIPAEEIYYSNDSTFRIDVGKLSVRGKIQKNHSDVFKDRNVLVTLSKNNDLKWIEDWATYYARQHGIDAVLFYDNNSSKYSPNDILNVFKSIKEIKKPWLFLGTSSTDLARGQTKNGILIIVNMAYSSTLNDAISDSPMWSLMLI</sequence>
<evidence type="ECO:0008006" key="3">
    <source>
        <dbReference type="Google" id="ProtNLM"/>
    </source>
</evidence>
<keyword evidence="2" id="KW-1185">Reference proteome</keyword>
<gene>
    <name evidence="1" type="ORF">JOF39_002490</name>
</gene>
<dbReference type="RefSeq" id="WP_188947878.1">
    <property type="nucleotide sequence ID" value="NZ_BMPH01000004.1"/>
</dbReference>
<dbReference type="Proteomes" id="UP001195422">
    <property type="component" value="Unassembled WGS sequence"/>
</dbReference>
<proteinExistence type="predicted"/>
<protein>
    <recommendedName>
        <fullName evidence="3">NYN domain-containing protein</fullName>
    </recommendedName>
</protein>
<evidence type="ECO:0000313" key="2">
    <source>
        <dbReference type="Proteomes" id="UP001195422"/>
    </source>
</evidence>
<organism evidence="1 2">
    <name type="scientific">Glutamicibacter protophormiae</name>
    <name type="common">Brevibacterium protophormiae</name>
    <dbReference type="NCBI Taxonomy" id="37930"/>
    <lineage>
        <taxon>Bacteria</taxon>
        <taxon>Bacillati</taxon>
        <taxon>Actinomycetota</taxon>
        <taxon>Actinomycetes</taxon>
        <taxon>Micrococcales</taxon>
        <taxon>Micrococcaceae</taxon>
        <taxon>Glutamicibacter</taxon>
    </lineage>
</organism>
<accession>A0ABS4XSB5</accession>
<name>A0ABS4XSB5_GLUPR</name>
<dbReference type="EMBL" id="JAGIOJ010000001">
    <property type="protein sequence ID" value="MBP2399409.1"/>
    <property type="molecule type" value="Genomic_DNA"/>
</dbReference>
<reference evidence="1 2" key="1">
    <citation type="submission" date="2021-03" db="EMBL/GenBank/DDBJ databases">
        <title>Sequencing the genomes of 1000 actinobacteria strains.</title>
        <authorList>
            <person name="Klenk H.-P."/>
        </authorList>
    </citation>
    <scope>NUCLEOTIDE SEQUENCE [LARGE SCALE GENOMIC DNA]</scope>
    <source>
        <strain evidence="1 2">DSM 20168</strain>
    </source>
</reference>
<comment type="caution">
    <text evidence="1">The sequence shown here is derived from an EMBL/GenBank/DDBJ whole genome shotgun (WGS) entry which is preliminary data.</text>
</comment>
<evidence type="ECO:0000313" key="1">
    <source>
        <dbReference type="EMBL" id="MBP2399409.1"/>
    </source>
</evidence>